<dbReference type="OrthoDB" id="3222645at2759"/>
<organism evidence="2 3">
    <name type="scientific">Coprinopsis marcescibilis</name>
    <name type="common">Agaric fungus</name>
    <name type="synonym">Psathyrella marcescibilis</name>
    <dbReference type="NCBI Taxonomy" id="230819"/>
    <lineage>
        <taxon>Eukaryota</taxon>
        <taxon>Fungi</taxon>
        <taxon>Dikarya</taxon>
        <taxon>Basidiomycota</taxon>
        <taxon>Agaricomycotina</taxon>
        <taxon>Agaricomycetes</taxon>
        <taxon>Agaricomycetidae</taxon>
        <taxon>Agaricales</taxon>
        <taxon>Agaricineae</taxon>
        <taxon>Psathyrellaceae</taxon>
        <taxon>Coprinopsis</taxon>
    </lineage>
</organism>
<protein>
    <submittedName>
        <fullName evidence="2">Uncharacterized protein</fullName>
    </submittedName>
</protein>
<dbReference type="EMBL" id="ML210236">
    <property type="protein sequence ID" value="TFK22626.1"/>
    <property type="molecule type" value="Genomic_DNA"/>
</dbReference>
<evidence type="ECO:0000256" key="1">
    <source>
        <dbReference type="SAM" id="MobiDB-lite"/>
    </source>
</evidence>
<feature type="region of interest" description="Disordered" evidence="1">
    <location>
        <begin position="91"/>
        <end position="114"/>
    </location>
</feature>
<dbReference type="AlphaFoldDB" id="A0A5C3KQJ0"/>
<sequence length="554" mass="61561">MSRPMDNPDTRKADEMVVDMLESIEVREERHLLVSKEKKEPGLQAVLEDTRTRSEDSDSSMEYELVELEDSRITQKQEQEAKDHALAQEIQEAERAESDTSSSDSDETALPQKKSWTAMVIGGSSGTSDKYKARAKHYKLRYIEVSHELERKRKEASSFTQQWSTLLMENQSHAQYIRRIEEENRGLKFELQNVKQQLSDAVNLSEVRGKELKGAQVFLTKADSLSTSDVVQKVLDLNDEIFQAAALLGETLAYQVYEDGVDRVEARQSLIQGSMERARWMLGPRLAEILAKESLKPPKEATNPLLVQIVMQSALTQWCYSVAHRWCTGTEHDNEVIQNLYEDIRATEEQAVAGRWRSLTRAHLQTSATGWVQNVRDGIIPVMQVAGWTCADLFQFEKRLPSIFKALQDIRKATGEDVTSTDLEVITVVDGKGFDPNFMEDAYGDGRGDSSALKAVGKSGDGDDPPAHLVVASVGLGLRQVILKRHSNGAVSKRATWIASPKVVLEKTIKEAIEPPPPTTRRRKRNGGEGVVGAAMSAVANLVSGSGPSPSNNA</sequence>
<gene>
    <name evidence="2" type="ORF">FA15DRAFT_671321</name>
</gene>
<feature type="region of interest" description="Disordered" evidence="1">
    <location>
        <begin position="32"/>
        <end position="64"/>
    </location>
</feature>
<name>A0A5C3KQJ0_COPMA</name>
<dbReference type="STRING" id="230819.A0A5C3KQJ0"/>
<evidence type="ECO:0000313" key="3">
    <source>
        <dbReference type="Proteomes" id="UP000307440"/>
    </source>
</evidence>
<dbReference type="Proteomes" id="UP000307440">
    <property type="component" value="Unassembled WGS sequence"/>
</dbReference>
<accession>A0A5C3KQJ0</accession>
<reference evidence="2 3" key="1">
    <citation type="journal article" date="2019" name="Nat. Ecol. Evol.">
        <title>Megaphylogeny resolves global patterns of mushroom evolution.</title>
        <authorList>
            <person name="Varga T."/>
            <person name="Krizsan K."/>
            <person name="Foldi C."/>
            <person name="Dima B."/>
            <person name="Sanchez-Garcia M."/>
            <person name="Sanchez-Ramirez S."/>
            <person name="Szollosi G.J."/>
            <person name="Szarkandi J.G."/>
            <person name="Papp V."/>
            <person name="Albert L."/>
            <person name="Andreopoulos W."/>
            <person name="Angelini C."/>
            <person name="Antonin V."/>
            <person name="Barry K.W."/>
            <person name="Bougher N.L."/>
            <person name="Buchanan P."/>
            <person name="Buyck B."/>
            <person name="Bense V."/>
            <person name="Catcheside P."/>
            <person name="Chovatia M."/>
            <person name="Cooper J."/>
            <person name="Damon W."/>
            <person name="Desjardin D."/>
            <person name="Finy P."/>
            <person name="Geml J."/>
            <person name="Haridas S."/>
            <person name="Hughes K."/>
            <person name="Justo A."/>
            <person name="Karasinski D."/>
            <person name="Kautmanova I."/>
            <person name="Kiss B."/>
            <person name="Kocsube S."/>
            <person name="Kotiranta H."/>
            <person name="LaButti K.M."/>
            <person name="Lechner B.E."/>
            <person name="Liimatainen K."/>
            <person name="Lipzen A."/>
            <person name="Lukacs Z."/>
            <person name="Mihaltcheva S."/>
            <person name="Morgado L.N."/>
            <person name="Niskanen T."/>
            <person name="Noordeloos M.E."/>
            <person name="Ohm R.A."/>
            <person name="Ortiz-Santana B."/>
            <person name="Ovrebo C."/>
            <person name="Racz N."/>
            <person name="Riley R."/>
            <person name="Savchenko A."/>
            <person name="Shiryaev A."/>
            <person name="Soop K."/>
            <person name="Spirin V."/>
            <person name="Szebenyi C."/>
            <person name="Tomsovsky M."/>
            <person name="Tulloss R.E."/>
            <person name="Uehling J."/>
            <person name="Grigoriev I.V."/>
            <person name="Vagvolgyi C."/>
            <person name="Papp T."/>
            <person name="Martin F.M."/>
            <person name="Miettinen O."/>
            <person name="Hibbett D.S."/>
            <person name="Nagy L.G."/>
        </authorList>
    </citation>
    <scope>NUCLEOTIDE SEQUENCE [LARGE SCALE GENOMIC DNA]</scope>
    <source>
        <strain evidence="2 3">CBS 121175</strain>
    </source>
</reference>
<proteinExistence type="predicted"/>
<feature type="compositionally biased region" description="Basic and acidic residues" evidence="1">
    <location>
        <begin position="32"/>
        <end position="41"/>
    </location>
</feature>
<keyword evidence="3" id="KW-1185">Reference proteome</keyword>
<feature type="region of interest" description="Disordered" evidence="1">
    <location>
        <begin position="514"/>
        <end position="533"/>
    </location>
</feature>
<evidence type="ECO:0000313" key="2">
    <source>
        <dbReference type="EMBL" id="TFK22626.1"/>
    </source>
</evidence>